<dbReference type="AlphaFoldDB" id="A0A0F9QJN0"/>
<organism evidence="1">
    <name type="scientific">marine sediment metagenome</name>
    <dbReference type="NCBI Taxonomy" id="412755"/>
    <lineage>
        <taxon>unclassified sequences</taxon>
        <taxon>metagenomes</taxon>
        <taxon>ecological metagenomes</taxon>
    </lineage>
</organism>
<protein>
    <submittedName>
        <fullName evidence="1">Uncharacterized protein</fullName>
    </submittedName>
</protein>
<comment type="caution">
    <text evidence="1">The sequence shown here is derived from an EMBL/GenBank/DDBJ whole genome shotgun (WGS) entry which is preliminary data.</text>
</comment>
<accession>A0A0F9QJN0</accession>
<gene>
    <name evidence="1" type="ORF">LCGC14_0765550</name>
</gene>
<sequence>MSVKITKLSDFESNVGKKILIIGKIAREIWQHMTSIIDSYPFMEYFDLDFDSNHQIVIYTKDQISCKNKIEIIGKLIKVEGRSKDPRSKIHDDFFEYQLAVDSWKCLD</sequence>
<evidence type="ECO:0000313" key="1">
    <source>
        <dbReference type="EMBL" id="KKN37237.1"/>
    </source>
</evidence>
<name>A0A0F9QJN0_9ZZZZ</name>
<dbReference type="EMBL" id="LAZR01001908">
    <property type="protein sequence ID" value="KKN37237.1"/>
    <property type="molecule type" value="Genomic_DNA"/>
</dbReference>
<reference evidence="1" key="1">
    <citation type="journal article" date="2015" name="Nature">
        <title>Complex archaea that bridge the gap between prokaryotes and eukaryotes.</title>
        <authorList>
            <person name="Spang A."/>
            <person name="Saw J.H."/>
            <person name="Jorgensen S.L."/>
            <person name="Zaremba-Niedzwiedzka K."/>
            <person name="Martijn J."/>
            <person name="Lind A.E."/>
            <person name="van Eijk R."/>
            <person name="Schleper C."/>
            <person name="Guy L."/>
            <person name="Ettema T.J."/>
        </authorList>
    </citation>
    <scope>NUCLEOTIDE SEQUENCE</scope>
</reference>
<proteinExistence type="predicted"/>